<feature type="transmembrane region" description="Helical" evidence="10">
    <location>
        <begin position="62"/>
        <end position="81"/>
    </location>
</feature>
<reference evidence="13" key="1">
    <citation type="submission" date="2017-09" db="EMBL/GenBank/DDBJ databases">
        <title>Depth-based differentiation of microbial function through sediment-hosted aquifers and enrichment of novel symbionts in the deep terrestrial subsurface.</title>
        <authorList>
            <person name="Probst A.J."/>
            <person name="Ladd B."/>
            <person name="Jarett J.K."/>
            <person name="Geller-Mcgrath D.E."/>
            <person name="Sieber C.M.K."/>
            <person name="Emerson J.B."/>
            <person name="Anantharaman K."/>
            <person name="Thomas B.C."/>
            <person name="Malmstrom R."/>
            <person name="Stieglmeier M."/>
            <person name="Klingl A."/>
            <person name="Woyke T."/>
            <person name="Ryan C.M."/>
            <person name="Banfield J.F."/>
        </authorList>
    </citation>
    <scope>NUCLEOTIDE SEQUENCE [LARGE SCALE GENOMIC DNA]</scope>
</reference>
<evidence type="ECO:0000259" key="11">
    <source>
        <dbReference type="SMART" id="SM00756"/>
    </source>
</evidence>
<evidence type="ECO:0000256" key="7">
    <source>
        <dbReference type="ARBA" id="ARBA00023136"/>
    </source>
</evidence>
<evidence type="ECO:0000256" key="3">
    <source>
        <dbReference type="ARBA" id="ARBA00022692"/>
    </source>
</evidence>
<keyword evidence="8" id="KW-1015">Disulfide bond</keyword>
<evidence type="ECO:0000256" key="10">
    <source>
        <dbReference type="SAM" id="Phobius"/>
    </source>
</evidence>
<keyword evidence="5 10" id="KW-1133">Transmembrane helix</keyword>
<organism evidence="12 13">
    <name type="scientific">Candidatus Kaiserbacteria bacterium CG10_big_fil_rev_8_21_14_0_10_56_12</name>
    <dbReference type="NCBI Taxonomy" id="1974611"/>
    <lineage>
        <taxon>Bacteria</taxon>
        <taxon>Candidatus Kaiseribacteriota</taxon>
    </lineage>
</organism>
<dbReference type="GO" id="GO:0016020">
    <property type="term" value="C:membrane"/>
    <property type="evidence" value="ECO:0007669"/>
    <property type="project" value="UniProtKB-SubCell"/>
</dbReference>
<evidence type="ECO:0000256" key="9">
    <source>
        <dbReference type="ARBA" id="ARBA00023284"/>
    </source>
</evidence>
<feature type="transmembrane region" description="Helical" evidence="10">
    <location>
        <begin position="111"/>
        <end position="135"/>
    </location>
</feature>
<keyword evidence="9" id="KW-0676">Redox-active center</keyword>
<dbReference type="PANTHER" id="PTHR34573">
    <property type="entry name" value="VKC DOMAIN-CONTAINING PROTEIN"/>
    <property type="match status" value="1"/>
</dbReference>
<keyword evidence="7 10" id="KW-0472">Membrane</keyword>
<evidence type="ECO:0000313" key="13">
    <source>
        <dbReference type="Proteomes" id="UP000230179"/>
    </source>
</evidence>
<name>A0A2H0U9K4_9BACT</name>
<evidence type="ECO:0000313" key="12">
    <source>
        <dbReference type="EMBL" id="PIR83072.1"/>
    </source>
</evidence>
<evidence type="ECO:0000256" key="4">
    <source>
        <dbReference type="ARBA" id="ARBA00022719"/>
    </source>
</evidence>
<proteinExistence type="inferred from homology"/>
<sequence length="152" mass="16631">MKRLGVIAIVVLAFFGIAVSAYLSQSETNGDPLICNVQSLSGCNTVVTSQYSHLFGISLADYGILFYTLLFVIAAFEVFLVNQLLRRLLQLFAVVGILSSAYSVYTQTYLINAICIYCMTSVLLTLLILIAAGAIEPMRRSVPPRLDTKLLP</sequence>
<dbReference type="InterPro" id="IPR012932">
    <property type="entry name" value="VKOR"/>
</dbReference>
<keyword evidence="3 10" id="KW-0812">Transmembrane</keyword>
<dbReference type="PANTHER" id="PTHR34573:SF1">
    <property type="entry name" value="VITAMIN K EPOXIDE REDUCTASE DOMAIN-CONTAINING PROTEIN"/>
    <property type="match status" value="1"/>
</dbReference>
<evidence type="ECO:0000256" key="6">
    <source>
        <dbReference type="ARBA" id="ARBA00023002"/>
    </source>
</evidence>
<feature type="transmembrane region" description="Helical" evidence="10">
    <location>
        <begin position="88"/>
        <end position="105"/>
    </location>
</feature>
<comment type="caution">
    <text evidence="12">The sequence shown here is derived from an EMBL/GenBank/DDBJ whole genome shotgun (WGS) entry which is preliminary data.</text>
</comment>
<comment type="similarity">
    <text evidence="2">Belongs to the VKOR family.</text>
</comment>
<keyword evidence="4" id="KW-0874">Quinone</keyword>
<dbReference type="GO" id="GO:0048038">
    <property type="term" value="F:quinone binding"/>
    <property type="evidence" value="ECO:0007669"/>
    <property type="project" value="UniProtKB-KW"/>
</dbReference>
<accession>A0A2H0U9K4</accession>
<dbReference type="GO" id="GO:0016491">
    <property type="term" value="F:oxidoreductase activity"/>
    <property type="evidence" value="ECO:0007669"/>
    <property type="project" value="UniProtKB-KW"/>
</dbReference>
<comment type="subcellular location">
    <subcellularLocation>
        <location evidence="1">Membrane</location>
        <topology evidence="1">Multi-pass membrane protein</topology>
    </subcellularLocation>
</comment>
<protein>
    <recommendedName>
        <fullName evidence="11">Vitamin K epoxide reductase domain-containing protein</fullName>
    </recommendedName>
</protein>
<dbReference type="EMBL" id="PFBL01000021">
    <property type="protein sequence ID" value="PIR83072.1"/>
    <property type="molecule type" value="Genomic_DNA"/>
</dbReference>
<evidence type="ECO:0000256" key="1">
    <source>
        <dbReference type="ARBA" id="ARBA00004141"/>
    </source>
</evidence>
<dbReference type="Gene3D" id="1.20.1440.130">
    <property type="entry name" value="VKOR domain"/>
    <property type="match status" value="1"/>
</dbReference>
<dbReference type="AlphaFoldDB" id="A0A2H0U9K4"/>
<gene>
    <name evidence="12" type="ORF">COU19_02810</name>
</gene>
<feature type="domain" description="Vitamin K epoxide reductase" evidence="11">
    <location>
        <begin position="2"/>
        <end position="136"/>
    </location>
</feature>
<keyword evidence="6" id="KW-0560">Oxidoreductase</keyword>
<dbReference type="InterPro" id="IPR038354">
    <property type="entry name" value="VKOR_sf"/>
</dbReference>
<evidence type="ECO:0000256" key="8">
    <source>
        <dbReference type="ARBA" id="ARBA00023157"/>
    </source>
</evidence>
<evidence type="ECO:0000256" key="2">
    <source>
        <dbReference type="ARBA" id="ARBA00006214"/>
    </source>
</evidence>
<dbReference type="Proteomes" id="UP000230179">
    <property type="component" value="Unassembled WGS sequence"/>
</dbReference>
<evidence type="ECO:0000256" key="5">
    <source>
        <dbReference type="ARBA" id="ARBA00022989"/>
    </source>
</evidence>
<dbReference type="SMART" id="SM00756">
    <property type="entry name" value="VKc"/>
    <property type="match status" value="1"/>
</dbReference>
<dbReference type="Pfam" id="PF07884">
    <property type="entry name" value="VKOR"/>
    <property type="match status" value="1"/>
</dbReference>